<reference evidence="2 3" key="1">
    <citation type="submission" date="2022-04" db="EMBL/GenBank/DDBJ databases">
        <title>Diverse halophilic archaea isolated from saline environments.</title>
        <authorList>
            <person name="Cui H.-L."/>
        </authorList>
    </citation>
    <scope>NUCLEOTIDE SEQUENCE [LARGE SCALE GENOMIC DNA]</scope>
    <source>
        <strain evidence="2 3">XZYJT49</strain>
    </source>
</reference>
<dbReference type="AlphaFoldDB" id="A0A8U0HRL2"/>
<dbReference type="RefSeq" id="WP_248649527.1">
    <property type="nucleotide sequence ID" value="NZ_CP096659.1"/>
</dbReference>
<evidence type="ECO:0000256" key="1">
    <source>
        <dbReference type="SAM" id="MobiDB-lite"/>
    </source>
</evidence>
<sequence length="181" mass="18604">MHSRPLAALSLGALLVLAGCIGGGSAPGATGSPSATADTATTDLETSSVSSAPSTATTGAETTTRASCSLDANATLSSVSKPETLSEATARDVAETVASRYQSVRVDEHTYFNHHTTVSGVESVDGGYRVALKGELDYDERGGENATVVHVHRPYSVTYRVTDRGVVRRGEAGATGTVVCW</sequence>
<evidence type="ECO:0000313" key="3">
    <source>
        <dbReference type="Proteomes" id="UP000830729"/>
    </source>
</evidence>
<gene>
    <name evidence="2" type="ORF">M0R89_13070</name>
</gene>
<keyword evidence="3" id="KW-1185">Reference proteome</keyword>
<dbReference type="EMBL" id="CP096659">
    <property type="protein sequence ID" value="UPV73471.1"/>
    <property type="molecule type" value="Genomic_DNA"/>
</dbReference>
<protein>
    <submittedName>
        <fullName evidence="2">Uncharacterized protein</fullName>
    </submittedName>
</protein>
<feature type="region of interest" description="Disordered" evidence="1">
    <location>
        <begin position="27"/>
        <end position="64"/>
    </location>
</feature>
<dbReference type="Proteomes" id="UP000830729">
    <property type="component" value="Chromosome"/>
</dbReference>
<proteinExistence type="predicted"/>
<dbReference type="KEGG" id="halx:M0R89_13070"/>
<name>A0A8U0HRL2_9EURY</name>
<organism evidence="2 3">
    <name type="scientific">Halorussus limi</name>
    <dbReference type="NCBI Taxonomy" id="2938695"/>
    <lineage>
        <taxon>Archaea</taxon>
        <taxon>Methanobacteriati</taxon>
        <taxon>Methanobacteriota</taxon>
        <taxon>Stenosarchaea group</taxon>
        <taxon>Halobacteria</taxon>
        <taxon>Halobacteriales</taxon>
        <taxon>Haladaptataceae</taxon>
        <taxon>Halorussus</taxon>
    </lineage>
</organism>
<accession>A0A8U0HRL2</accession>
<evidence type="ECO:0000313" key="2">
    <source>
        <dbReference type="EMBL" id="UPV73471.1"/>
    </source>
</evidence>
<dbReference type="GeneID" id="72186147"/>
<dbReference type="PROSITE" id="PS51257">
    <property type="entry name" value="PROKAR_LIPOPROTEIN"/>
    <property type="match status" value="1"/>
</dbReference>